<dbReference type="InterPro" id="IPR002559">
    <property type="entry name" value="Transposase_11"/>
</dbReference>
<gene>
    <name evidence="2" type="ORF">H8R94_06920</name>
</gene>
<sequence>MRVIRFPIPQGSYECIITNLPQDKFNSDEIKRLYAKRWRIETSFRELKYTLGLTRFHSKKPEYIMQEIWSRIALYNFCEIIATNVVINEKKGYKHTYQLNYTERFGFAVTFYQ</sequence>
<accession>A0ABR7GFW0</accession>
<proteinExistence type="predicted"/>
<dbReference type="PANTHER" id="PTHR33258:SF1">
    <property type="entry name" value="TRANSPOSASE INSL FOR INSERTION SEQUENCE ELEMENT IS186A-RELATED"/>
    <property type="match status" value="1"/>
</dbReference>
<dbReference type="EMBL" id="JACOPG010000002">
    <property type="protein sequence ID" value="MBC5686339.1"/>
    <property type="molecule type" value="Genomic_DNA"/>
</dbReference>
<evidence type="ECO:0000259" key="1">
    <source>
        <dbReference type="Pfam" id="PF01609"/>
    </source>
</evidence>
<dbReference type="Proteomes" id="UP000643810">
    <property type="component" value="Unassembled WGS sequence"/>
</dbReference>
<dbReference type="PANTHER" id="PTHR33258">
    <property type="entry name" value="TRANSPOSASE INSL FOR INSERTION SEQUENCE ELEMENT IS186A-RELATED"/>
    <property type="match status" value="1"/>
</dbReference>
<feature type="domain" description="Transposase IS4-like" evidence="1">
    <location>
        <begin position="17"/>
        <end position="77"/>
    </location>
</feature>
<protein>
    <submittedName>
        <fullName evidence="2">Transposase</fullName>
    </submittedName>
</protein>
<comment type="caution">
    <text evidence="2">The sequence shown here is derived from an EMBL/GenBank/DDBJ whole genome shotgun (WGS) entry which is preliminary data.</text>
</comment>
<dbReference type="InterPro" id="IPR012337">
    <property type="entry name" value="RNaseH-like_sf"/>
</dbReference>
<dbReference type="RefSeq" id="WP_186854220.1">
    <property type="nucleotide sequence ID" value="NZ_JACOPG010000002.1"/>
</dbReference>
<dbReference type="Pfam" id="PF01609">
    <property type="entry name" value="DDE_Tnp_1"/>
    <property type="match status" value="1"/>
</dbReference>
<dbReference type="SUPFAM" id="SSF53098">
    <property type="entry name" value="Ribonuclease H-like"/>
    <property type="match status" value="1"/>
</dbReference>
<keyword evidence="3" id="KW-1185">Reference proteome</keyword>
<evidence type="ECO:0000313" key="2">
    <source>
        <dbReference type="EMBL" id="MBC5686339.1"/>
    </source>
</evidence>
<reference evidence="2 3" key="1">
    <citation type="submission" date="2020-08" db="EMBL/GenBank/DDBJ databases">
        <title>Genome public.</title>
        <authorList>
            <person name="Liu C."/>
            <person name="Sun Q."/>
        </authorList>
    </citation>
    <scope>NUCLEOTIDE SEQUENCE [LARGE SCALE GENOMIC DNA]</scope>
    <source>
        <strain evidence="2 3">NSJ-9</strain>
    </source>
</reference>
<evidence type="ECO:0000313" key="3">
    <source>
        <dbReference type="Proteomes" id="UP000643810"/>
    </source>
</evidence>
<name>A0ABR7GFW0_9FIRM</name>
<organism evidence="2 3">
    <name type="scientific">Roseburia lenta</name>
    <dbReference type="NCBI Taxonomy" id="2763061"/>
    <lineage>
        <taxon>Bacteria</taxon>
        <taxon>Bacillati</taxon>
        <taxon>Bacillota</taxon>
        <taxon>Clostridia</taxon>
        <taxon>Lachnospirales</taxon>
        <taxon>Lachnospiraceae</taxon>
        <taxon>Roseburia</taxon>
    </lineage>
</organism>